<comment type="caution">
    <text evidence="2">The sequence shown here is derived from an EMBL/GenBank/DDBJ whole genome shotgun (WGS) entry which is preliminary data.</text>
</comment>
<dbReference type="RefSeq" id="WP_036693704.1">
    <property type="nucleotide sequence ID" value="NZ_FYEP01000002.1"/>
</dbReference>
<dbReference type="EMBL" id="JNVM01000066">
    <property type="protein sequence ID" value="KEQ21695.1"/>
    <property type="molecule type" value="Genomic_DNA"/>
</dbReference>
<proteinExistence type="predicted"/>
<protein>
    <submittedName>
        <fullName evidence="2">DNA polymerase</fullName>
    </submittedName>
</protein>
<accession>A0A081NTC2</accession>
<keyword evidence="3" id="KW-1185">Reference proteome</keyword>
<reference evidence="2 3" key="1">
    <citation type="submission" date="2014-06" db="EMBL/GenBank/DDBJ databases">
        <title>Draft genome sequence of Paenibacillus sp. MSt1.</title>
        <authorList>
            <person name="Aw Y.K."/>
            <person name="Ong K.S."/>
            <person name="Gan H.M."/>
            <person name="Lee S.M."/>
        </authorList>
    </citation>
    <scope>NUCLEOTIDE SEQUENCE [LARGE SCALE GENOMIC DNA]</scope>
    <source>
        <strain evidence="2 3">MSt1</strain>
    </source>
</reference>
<sequence length="301" mass="34555">MPAPAKYPKTKGTLIVEGRELTVTNPDKPLWPEKKITKAMYLQKLAELSPYLLTYCRDRYLTTIRFPHGWNDKSFYQKNAPEPTPDFVKTAMLESIRYVHLDSLPTLLWLGNLACLEFHPSFHRIGETLPVEWVIDIDPSVDPEPRIMEAAQIIGGILDGMNIRSVPKTSGATGVQIYVPIARELGYTFEQLRRIGQFVATFAVQKYPKLFTVERLKKDRGTLIYIDYLQHWYGKTLSAPYTPRARKDASVSTPLTWDEVALRPDPRDFHLLNIMQRLQQKGDLIAQVPPQQLDHVLSIIR</sequence>
<dbReference type="eggNOG" id="COG3285">
    <property type="taxonomic scope" value="Bacteria"/>
</dbReference>
<gene>
    <name evidence="2" type="ORF">ET33_34125</name>
</gene>
<evidence type="ECO:0000313" key="3">
    <source>
        <dbReference type="Proteomes" id="UP000028123"/>
    </source>
</evidence>
<dbReference type="AlphaFoldDB" id="A0A081NTC2"/>
<dbReference type="InterPro" id="IPR014145">
    <property type="entry name" value="LigD_pol_dom"/>
</dbReference>
<evidence type="ECO:0000313" key="2">
    <source>
        <dbReference type="EMBL" id="KEQ21695.1"/>
    </source>
</evidence>
<dbReference type="Pfam" id="PF21686">
    <property type="entry name" value="LigD_Prim-Pol"/>
    <property type="match status" value="1"/>
</dbReference>
<dbReference type="PANTHER" id="PTHR42705:SF2">
    <property type="entry name" value="BIFUNCTIONAL NON-HOMOLOGOUS END JOINING PROTEIN LIGD"/>
    <property type="match status" value="1"/>
</dbReference>
<dbReference type="Proteomes" id="UP000028123">
    <property type="component" value="Unassembled WGS sequence"/>
</dbReference>
<dbReference type="Gene3D" id="3.90.920.10">
    <property type="entry name" value="DNA primase, PRIM domain"/>
    <property type="match status" value="1"/>
</dbReference>
<evidence type="ECO:0000259" key="1">
    <source>
        <dbReference type="Pfam" id="PF21686"/>
    </source>
</evidence>
<dbReference type="NCBIfam" id="TIGR02778">
    <property type="entry name" value="ligD_pol"/>
    <property type="match status" value="1"/>
</dbReference>
<dbReference type="OrthoDB" id="9802472at2"/>
<feature type="domain" description="DNA ligase D polymerase" evidence="1">
    <location>
        <begin position="37"/>
        <end position="284"/>
    </location>
</feature>
<organism evidence="2 3">
    <name type="scientific">Paenibacillus tyrfis</name>
    <dbReference type="NCBI Taxonomy" id="1501230"/>
    <lineage>
        <taxon>Bacteria</taxon>
        <taxon>Bacillati</taxon>
        <taxon>Bacillota</taxon>
        <taxon>Bacilli</taxon>
        <taxon>Bacillales</taxon>
        <taxon>Paenibacillaceae</taxon>
        <taxon>Paenibacillus</taxon>
    </lineage>
</organism>
<name>A0A081NTC2_9BACL</name>
<dbReference type="InterPro" id="IPR052171">
    <property type="entry name" value="NHEJ_LigD"/>
</dbReference>
<dbReference type="PANTHER" id="PTHR42705">
    <property type="entry name" value="BIFUNCTIONAL NON-HOMOLOGOUS END JOINING PROTEIN LIGD"/>
    <property type="match status" value="1"/>
</dbReference>